<feature type="domain" description="LXG" evidence="4">
    <location>
        <begin position="18"/>
        <end position="252"/>
    </location>
</feature>
<evidence type="ECO:0000259" key="4">
    <source>
        <dbReference type="PROSITE" id="PS51756"/>
    </source>
</evidence>
<proteinExistence type="inferred from homology"/>
<dbReference type="InterPro" id="IPR027797">
    <property type="entry name" value="PT-TG_dom"/>
</dbReference>
<protein>
    <submittedName>
        <fullName evidence="5">Transposase</fullName>
    </submittedName>
</protein>
<dbReference type="Proteomes" id="UP000288024">
    <property type="component" value="Unassembled WGS sequence"/>
</dbReference>
<evidence type="ECO:0000313" key="6">
    <source>
        <dbReference type="Proteomes" id="UP000288024"/>
    </source>
</evidence>
<dbReference type="PANTHER" id="PTHR34976">
    <property type="entry name" value="RIBONUCLEASE YQCG-RELATED"/>
    <property type="match status" value="1"/>
</dbReference>
<dbReference type="PANTHER" id="PTHR34976:SF2">
    <property type="entry name" value="TYPE VII SECRETION SYSTEM PROTEIN ESSD"/>
    <property type="match status" value="1"/>
</dbReference>
<reference evidence="5 6" key="1">
    <citation type="submission" date="2019-01" db="EMBL/GenBank/DDBJ databases">
        <title>Bacillus sp. M5HDSG1-1, whole genome shotgun sequence.</title>
        <authorList>
            <person name="Tuo L."/>
        </authorList>
    </citation>
    <scope>NUCLEOTIDE SEQUENCE [LARGE SCALE GENOMIC DNA]</scope>
    <source>
        <strain evidence="5 6">M5HDSG1-1</strain>
    </source>
</reference>
<evidence type="ECO:0000256" key="2">
    <source>
        <dbReference type="ARBA" id="ARBA00022525"/>
    </source>
</evidence>
<evidence type="ECO:0000313" key="5">
    <source>
        <dbReference type="EMBL" id="RVT56151.1"/>
    </source>
</evidence>
<accession>A0A3S3SFV1</accession>
<keyword evidence="2" id="KW-0964">Secreted</keyword>
<dbReference type="GO" id="GO:0005576">
    <property type="term" value="C:extracellular region"/>
    <property type="evidence" value="ECO:0007669"/>
    <property type="project" value="UniProtKB-SubCell"/>
</dbReference>
<dbReference type="Pfam" id="PF04740">
    <property type="entry name" value="LXG"/>
    <property type="match status" value="1"/>
</dbReference>
<dbReference type="Pfam" id="PF14449">
    <property type="entry name" value="PT-TG"/>
    <property type="match status" value="1"/>
</dbReference>
<sequence length="675" mass="75362">MVKLEMMVFLILNRRGDSMKVIDSTSLQDSTEARATHYKNLREQFNQLRKAFNEIVDLDDFEGKGAKAIKDFYQGQIEVVEAWQRLIDRQIAFFEGVTGKLQDKDLGGNTRAETDFLENDLAQKERIADEMITEQKKDLDNIFREIEDLVSLDSFSRSSFDEKMEEIHKKRTKTLDAIDEIDQELKEEYNSSEGEEGYVIQLFSALLEATKQGNSITPINFNAEAFHASEAYQVKSKAEEVTANYLTFKKDENEAREIENRPWYEDFWEGTKTFAGEFSGYYDYKRATEGVDPVTGEKLSTTQRVTAGAMALAGFIPVVGWAGRAVKGGKGIYSATKGISAADHAMSAYKNVRSFSTLEKTEMGIYGLISANGLSEYLTGKDMLGNELTDEQRKASLAQGIFAGLPFVPSVAREANRLGQQAVHSSVQLGKQGKDVTQAWLDNLSNQLNNYGPQLKMADGNGNMLRESKSLNSNSVNSEKEELLSMLSGRSNKVSKAKVETVLKDTDLDGIRKDWKVPETHTIAVGKTVDIPGLEDKVFKGGSIKVRREAGLKDLDDIYPDRDIQAPYSQSNPRHIQFLKHAEEGVIAEFDAAIKELGIDPSDVKGTIYMHQSNPTGVCSICTQGITNPKKAAGIFKQFTDKYPNLRIVVTTQLKEGVRVSGKQEFELKNGKFVE</sequence>
<comment type="subcellular location">
    <subcellularLocation>
        <location evidence="1">Secreted</location>
    </subcellularLocation>
</comment>
<comment type="caution">
    <text evidence="5">The sequence shown here is derived from an EMBL/GenBank/DDBJ whole genome shotgun (WGS) entry which is preliminary data.</text>
</comment>
<dbReference type="InterPro" id="IPR051768">
    <property type="entry name" value="Bact_secretion_toxin"/>
</dbReference>
<organism evidence="5 6">
    <name type="scientific">Niallia taxi</name>
    <dbReference type="NCBI Taxonomy" id="2499688"/>
    <lineage>
        <taxon>Bacteria</taxon>
        <taxon>Bacillati</taxon>
        <taxon>Bacillota</taxon>
        <taxon>Bacilli</taxon>
        <taxon>Bacillales</taxon>
        <taxon>Bacillaceae</taxon>
        <taxon>Niallia</taxon>
    </lineage>
</organism>
<evidence type="ECO:0000256" key="1">
    <source>
        <dbReference type="ARBA" id="ARBA00004613"/>
    </source>
</evidence>
<name>A0A3S3SFV1_9BACI</name>
<dbReference type="EMBL" id="RZTZ01000043">
    <property type="protein sequence ID" value="RVT56151.1"/>
    <property type="molecule type" value="Genomic_DNA"/>
</dbReference>
<gene>
    <name evidence="5" type="ORF">EM808_28255</name>
</gene>
<dbReference type="PROSITE" id="PS51756">
    <property type="entry name" value="LXG"/>
    <property type="match status" value="1"/>
</dbReference>
<dbReference type="AlphaFoldDB" id="A0A3S3SFV1"/>
<evidence type="ECO:0000256" key="3">
    <source>
        <dbReference type="ARBA" id="ARBA00034117"/>
    </source>
</evidence>
<comment type="similarity">
    <text evidence="3">In the N-terminal section; belongs to the LXG family.</text>
</comment>
<keyword evidence="6" id="KW-1185">Reference proteome</keyword>
<dbReference type="InterPro" id="IPR006829">
    <property type="entry name" value="LXG_dom"/>
</dbReference>